<evidence type="ECO:0000313" key="8">
    <source>
        <dbReference type="EMBL" id="KIM97401.1"/>
    </source>
</evidence>
<protein>
    <recommendedName>
        <fullName evidence="7">Major facilitator superfamily (MFS) profile domain-containing protein</fullName>
    </recommendedName>
</protein>
<dbReference type="Proteomes" id="UP000054321">
    <property type="component" value="Unassembled WGS sequence"/>
</dbReference>
<evidence type="ECO:0000256" key="1">
    <source>
        <dbReference type="ARBA" id="ARBA00004141"/>
    </source>
</evidence>
<feature type="transmembrane region" description="Helical" evidence="6">
    <location>
        <begin position="83"/>
        <end position="105"/>
    </location>
</feature>
<dbReference type="GO" id="GO:0022857">
    <property type="term" value="F:transmembrane transporter activity"/>
    <property type="evidence" value="ECO:0007669"/>
    <property type="project" value="InterPro"/>
</dbReference>
<keyword evidence="4 6" id="KW-1133">Transmembrane helix</keyword>
<reference evidence="9" key="2">
    <citation type="submission" date="2015-01" db="EMBL/GenBank/DDBJ databases">
        <title>Evolutionary Origins and Diversification of the Mycorrhizal Mutualists.</title>
        <authorList>
            <consortium name="DOE Joint Genome Institute"/>
            <consortium name="Mycorrhizal Genomics Consortium"/>
            <person name="Kohler A."/>
            <person name="Kuo A."/>
            <person name="Nagy L.G."/>
            <person name="Floudas D."/>
            <person name="Copeland A."/>
            <person name="Barry K.W."/>
            <person name="Cichocki N."/>
            <person name="Veneault-Fourrey C."/>
            <person name="LaButti K."/>
            <person name="Lindquist E.A."/>
            <person name="Lipzen A."/>
            <person name="Lundell T."/>
            <person name="Morin E."/>
            <person name="Murat C."/>
            <person name="Riley R."/>
            <person name="Ohm R."/>
            <person name="Sun H."/>
            <person name="Tunlid A."/>
            <person name="Henrissat B."/>
            <person name="Grigoriev I.V."/>
            <person name="Hibbett D.S."/>
            <person name="Martin F."/>
        </authorList>
    </citation>
    <scope>NUCLEOTIDE SEQUENCE [LARGE SCALE GENOMIC DNA]</scope>
    <source>
        <strain evidence="9">Zn</strain>
    </source>
</reference>
<dbReference type="InterPro" id="IPR011701">
    <property type="entry name" value="MFS"/>
</dbReference>
<reference evidence="8 9" key="1">
    <citation type="submission" date="2014-04" db="EMBL/GenBank/DDBJ databases">
        <authorList>
            <consortium name="DOE Joint Genome Institute"/>
            <person name="Kuo A."/>
            <person name="Martino E."/>
            <person name="Perotto S."/>
            <person name="Kohler A."/>
            <person name="Nagy L.G."/>
            <person name="Floudas D."/>
            <person name="Copeland A."/>
            <person name="Barry K.W."/>
            <person name="Cichocki N."/>
            <person name="Veneault-Fourrey C."/>
            <person name="LaButti K."/>
            <person name="Lindquist E.A."/>
            <person name="Lipzen A."/>
            <person name="Lundell T."/>
            <person name="Morin E."/>
            <person name="Murat C."/>
            <person name="Sun H."/>
            <person name="Tunlid A."/>
            <person name="Henrissat B."/>
            <person name="Grigoriev I.V."/>
            <person name="Hibbett D.S."/>
            <person name="Martin F."/>
            <person name="Nordberg H.P."/>
            <person name="Cantor M.N."/>
            <person name="Hua S.X."/>
        </authorList>
    </citation>
    <scope>NUCLEOTIDE SEQUENCE [LARGE SCALE GENOMIC DNA]</scope>
    <source>
        <strain evidence="8 9">Zn</strain>
    </source>
</reference>
<name>A0A0C3H4K2_OIDMZ</name>
<dbReference type="Pfam" id="PF07690">
    <property type="entry name" value="MFS_1"/>
    <property type="match status" value="1"/>
</dbReference>
<feature type="transmembrane region" description="Helical" evidence="6">
    <location>
        <begin position="173"/>
        <end position="197"/>
    </location>
</feature>
<accession>A0A0C3H4K2</accession>
<evidence type="ECO:0000256" key="3">
    <source>
        <dbReference type="ARBA" id="ARBA00022692"/>
    </source>
</evidence>
<evidence type="ECO:0000259" key="7">
    <source>
        <dbReference type="PROSITE" id="PS50850"/>
    </source>
</evidence>
<dbReference type="FunFam" id="1.20.1250.20:FF:000013">
    <property type="entry name" value="MFS general substrate transporter"/>
    <property type="match status" value="1"/>
</dbReference>
<dbReference type="InterPro" id="IPR036259">
    <property type="entry name" value="MFS_trans_sf"/>
</dbReference>
<dbReference type="OrthoDB" id="310895at2759"/>
<keyword evidence="5 6" id="KW-0472">Membrane</keyword>
<feature type="transmembrane region" description="Helical" evidence="6">
    <location>
        <begin position="370"/>
        <end position="391"/>
    </location>
</feature>
<evidence type="ECO:0000256" key="2">
    <source>
        <dbReference type="ARBA" id="ARBA00022448"/>
    </source>
</evidence>
<dbReference type="InterPro" id="IPR020846">
    <property type="entry name" value="MFS_dom"/>
</dbReference>
<comment type="subcellular location">
    <subcellularLocation>
        <location evidence="1">Membrane</location>
        <topology evidence="1">Multi-pass membrane protein</topology>
    </subcellularLocation>
</comment>
<feature type="domain" description="Major facilitator superfamily (MFS) profile" evidence="7">
    <location>
        <begin position="48"/>
        <end position="463"/>
    </location>
</feature>
<keyword evidence="9" id="KW-1185">Reference proteome</keyword>
<evidence type="ECO:0000313" key="9">
    <source>
        <dbReference type="Proteomes" id="UP000054321"/>
    </source>
</evidence>
<dbReference type="AlphaFoldDB" id="A0A0C3H4K2"/>
<dbReference type="PANTHER" id="PTHR43791">
    <property type="entry name" value="PERMEASE-RELATED"/>
    <property type="match status" value="1"/>
</dbReference>
<feature type="transmembrane region" description="Helical" evidence="6">
    <location>
        <begin position="315"/>
        <end position="334"/>
    </location>
</feature>
<dbReference type="HOGENOM" id="CLU_001265_0_1_1"/>
<feature type="transmembrane region" description="Helical" evidence="6">
    <location>
        <begin position="117"/>
        <end position="134"/>
    </location>
</feature>
<dbReference type="PANTHER" id="PTHR43791:SF54">
    <property type="entry name" value="MAJOR FACILITATOR SUPERFAMILY (MFS) PROFILE DOMAIN-CONTAINING PROTEIN-RELATED"/>
    <property type="match status" value="1"/>
</dbReference>
<feature type="transmembrane region" description="Helical" evidence="6">
    <location>
        <begin position="340"/>
        <end position="358"/>
    </location>
</feature>
<dbReference type="GO" id="GO:0016020">
    <property type="term" value="C:membrane"/>
    <property type="evidence" value="ECO:0007669"/>
    <property type="project" value="UniProtKB-SubCell"/>
</dbReference>
<gene>
    <name evidence="8" type="ORF">OIDMADRAFT_130533</name>
</gene>
<keyword evidence="2" id="KW-0813">Transport</keyword>
<dbReference type="Gene3D" id="1.20.1250.20">
    <property type="entry name" value="MFS general substrate transporter like domains"/>
    <property type="match status" value="2"/>
</dbReference>
<dbReference type="FunFam" id="1.20.1250.20:FF:000057">
    <property type="entry name" value="MFS general substrate transporter"/>
    <property type="match status" value="1"/>
</dbReference>
<dbReference type="InParanoid" id="A0A0C3H4K2"/>
<evidence type="ECO:0000256" key="5">
    <source>
        <dbReference type="ARBA" id="ARBA00023136"/>
    </source>
</evidence>
<evidence type="ECO:0000256" key="4">
    <source>
        <dbReference type="ARBA" id="ARBA00022989"/>
    </source>
</evidence>
<feature type="transmembrane region" description="Helical" evidence="6">
    <location>
        <begin position="209"/>
        <end position="231"/>
    </location>
</feature>
<dbReference type="PROSITE" id="PS50850">
    <property type="entry name" value="MFS"/>
    <property type="match status" value="1"/>
</dbReference>
<feature type="transmembrane region" description="Helical" evidence="6">
    <location>
        <begin position="146"/>
        <end position="167"/>
    </location>
</feature>
<feature type="transmembrane region" description="Helical" evidence="6">
    <location>
        <begin position="439"/>
        <end position="458"/>
    </location>
</feature>
<proteinExistence type="predicted"/>
<organism evidence="8 9">
    <name type="scientific">Oidiodendron maius (strain Zn)</name>
    <dbReference type="NCBI Taxonomy" id="913774"/>
    <lineage>
        <taxon>Eukaryota</taxon>
        <taxon>Fungi</taxon>
        <taxon>Dikarya</taxon>
        <taxon>Ascomycota</taxon>
        <taxon>Pezizomycotina</taxon>
        <taxon>Leotiomycetes</taxon>
        <taxon>Leotiomycetes incertae sedis</taxon>
        <taxon>Myxotrichaceae</taxon>
        <taxon>Oidiodendron</taxon>
    </lineage>
</organism>
<feature type="transmembrane region" description="Helical" evidence="6">
    <location>
        <begin position="278"/>
        <end position="303"/>
    </location>
</feature>
<evidence type="ECO:0000256" key="6">
    <source>
        <dbReference type="SAM" id="Phobius"/>
    </source>
</evidence>
<sequence length="485" mass="54373">MDEKASHASVSDPEYVQNPALHSSVDGEDFYEDPKAARRLLIKCDIRLIPILGCLYLVSFLDRSNIANARLFGLEKSLSMPSNGFNTCLWIFYLPFVIVEVPSNLFMSLNKIKPNQWLAGAMLILGIVSMCQGLTRSYGGLLACRFIMGILEAALPPGAALLIGQYYKRSEFYIRFSYFICFALLGSAFSGLLAYAIEHMNGRAGYEAWRWIFILEGLFTFVFGVAAWFIIPRFPQEATFLTEDERALLLARLKHDRGNERINFEGINWAKALTDWKIWVFTLIYFCADMGAASISSFTPTILAQLHWTATTAQVMSIPIWMVGIVVTLSTSYASGKLSLRWPFVLTGAIFALVGWIIQFKQVQPPGVRYFALYIIAFGSFMQFPILIGWLNSNLRGRPQQAISSAVQLGIGNCANFVASNVFITRQAPKYPTGFGTGVGFASLSIATLIVVIVILNWHNRKFDQRHPNVGPDDVEDQEDFRYVL</sequence>
<keyword evidence="3 6" id="KW-0812">Transmembrane</keyword>
<dbReference type="SUPFAM" id="SSF103473">
    <property type="entry name" value="MFS general substrate transporter"/>
    <property type="match status" value="1"/>
</dbReference>
<dbReference type="EMBL" id="KN832882">
    <property type="protein sequence ID" value="KIM97401.1"/>
    <property type="molecule type" value="Genomic_DNA"/>
</dbReference>